<evidence type="ECO:0000313" key="4">
    <source>
        <dbReference type="Proteomes" id="UP001066276"/>
    </source>
</evidence>
<gene>
    <name evidence="3" type="ORF">NDU88_004624</name>
</gene>
<feature type="coiled-coil region" evidence="1">
    <location>
        <begin position="61"/>
        <end position="88"/>
    </location>
</feature>
<accession>A0AAV7MEI7</accession>
<comment type="caution">
    <text evidence="3">The sequence shown here is derived from an EMBL/GenBank/DDBJ whole genome shotgun (WGS) entry which is preliminary data.</text>
</comment>
<dbReference type="AlphaFoldDB" id="A0AAV7MEI7"/>
<keyword evidence="1" id="KW-0175">Coiled coil</keyword>
<proteinExistence type="predicted"/>
<feature type="region of interest" description="Disordered" evidence="2">
    <location>
        <begin position="1"/>
        <end position="32"/>
    </location>
</feature>
<evidence type="ECO:0000313" key="3">
    <source>
        <dbReference type="EMBL" id="KAJ1099523.1"/>
    </source>
</evidence>
<keyword evidence="4" id="KW-1185">Reference proteome</keyword>
<dbReference type="Proteomes" id="UP001066276">
    <property type="component" value="Chromosome 10"/>
</dbReference>
<evidence type="ECO:0000256" key="1">
    <source>
        <dbReference type="SAM" id="Coils"/>
    </source>
</evidence>
<evidence type="ECO:0000256" key="2">
    <source>
        <dbReference type="SAM" id="MobiDB-lite"/>
    </source>
</evidence>
<reference evidence="3" key="1">
    <citation type="journal article" date="2022" name="bioRxiv">
        <title>Sequencing and chromosome-scale assembly of the giantPleurodeles waltlgenome.</title>
        <authorList>
            <person name="Brown T."/>
            <person name="Elewa A."/>
            <person name="Iarovenko S."/>
            <person name="Subramanian E."/>
            <person name="Araus A.J."/>
            <person name="Petzold A."/>
            <person name="Susuki M."/>
            <person name="Suzuki K.-i.T."/>
            <person name="Hayashi T."/>
            <person name="Toyoda A."/>
            <person name="Oliveira C."/>
            <person name="Osipova E."/>
            <person name="Leigh N.D."/>
            <person name="Simon A."/>
            <person name="Yun M.H."/>
        </authorList>
    </citation>
    <scope>NUCLEOTIDE SEQUENCE</scope>
    <source>
        <strain evidence="3">20211129_DDA</strain>
        <tissue evidence="3">Liver</tissue>
    </source>
</reference>
<feature type="compositionally biased region" description="Basic and acidic residues" evidence="2">
    <location>
        <begin position="1"/>
        <end position="21"/>
    </location>
</feature>
<organism evidence="3 4">
    <name type="scientific">Pleurodeles waltl</name>
    <name type="common">Iberian ribbed newt</name>
    <dbReference type="NCBI Taxonomy" id="8319"/>
    <lineage>
        <taxon>Eukaryota</taxon>
        <taxon>Metazoa</taxon>
        <taxon>Chordata</taxon>
        <taxon>Craniata</taxon>
        <taxon>Vertebrata</taxon>
        <taxon>Euteleostomi</taxon>
        <taxon>Amphibia</taxon>
        <taxon>Batrachia</taxon>
        <taxon>Caudata</taxon>
        <taxon>Salamandroidea</taxon>
        <taxon>Salamandridae</taxon>
        <taxon>Pleurodelinae</taxon>
        <taxon>Pleurodeles</taxon>
    </lineage>
</organism>
<dbReference type="EMBL" id="JANPWB010000014">
    <property type="protein sequence ID" value="KAJ1099523.1"/>
    <property type="molecule type" value="Genomic_DNA"/>
</dbReference>
<sequence length="88" mass="10132">MGKIEKMQTKLQSREGCREEMGMVSEDQDSDAEPELRHILAAMQSSFGTTDGTIDSLLYRMDRMFERLDKQVERVDEAECRIAVVEDD</sequence>
<name>A0AAV7MEI7_PLEWA</name>
<protein>
    <submittedName>
        <fullName evidence="3">Uncharacterized protein</fullName>
    </submittedName>
</protein>